<accession>A0A2S5B8Z7</accession>
<gene>
    <name evidence="2" type="ORF">BMF94_3562</name>
</gene>
<organism evidence="2 3">
    <name type="scientific">Rhodotorula taiwanensis</name>
    <dbReference type="NCBI Taxonomy" id="741276"/>
    <lineage>
        <taxon>Eukaryota</taxon>
        <taxon>Fungi</taxon>
        <taxon>Dikarya</taxon>
        <taxon>Basidiomycota</taxon>
        <taxon>Pucciniomycotina</taxon>
        <taxon>Microbotryomycetes</taxon>
        <taxon>Sporidiobolales</taxon>
        <taxon>Sporidiobolaceae</taxon>
        <taxon>Rhodotorula</taxon>
    </lineage>
</organism>
<evidence type="ECO:0000313" key="2">
    <source>
        <dbReference type="EMBL" id="POY73229.1"/>
    </source>
</evidence>
<feature type="region of interest" description="Disordered" evidence="1">
    <location>
        <begin position="395"/>
        <end position="476"/>
    </location>
</feature>
<evidence type="ECO:0000256" key="1">
    <source>
        <dbReference type="SAM" id="MobiDB-lite"/>
    </source>
</evidence>
<dbReference type="AlphaFoldDB" id="A0A2S5B8Z7"/>
<name>A0A2S5B8Z7_9BASI</name>
<dbReference type="Proteomes" id="UP000237144">
    <property type="component" value="Unassembled WGS sequence"/>
</dbReference>
<feature type="compositionally biased region" description="Basic and acidic residues" evidence="1">
    <location>
        <begin position="331"/>
        <end position="342"/>
    </location>
</feature>
<comment type="caution">
    <text evidence="2">The sequence shown here is derived from an EMBL/GenBank/DDBJ whole genome shotgun (WGS) entry which is preliminary data.</text>
</comment>
<keyword evidence="3" id="KW-1185">Reference proteome</keyword>
<feature type="compositionally biased region" description="Basic and acidic residues" evidence="1">
    <location>
        <begin position="243"/>
        <end position="252"/>
    </location>
</feature>
<dbReference type="EMBL" id="PJQD01000038">
    <property type="protein sequence ID" value="POY73229.1"/>
    <property type="molecule type" value="Genomic_DNA"/>
</dbReference>
<proteinExistence type="predicted"/>
<dbReference type="OrthoDB" id="10382181at2759"/>
<feature type="region of interest" description="Disordered" evidence="1">
    <location>
        <begin position="21"/>
        <end position="54"/>
    </location>
</feature>
<evidence type="ECO:0000313" key="3">
    <source>
        <dbReference type="Proteomes" id="UP000237144"/>
    </source>
</evidence>
<feature type="region of interest" description="Disordered" evidence="1">
    <location>
        <begin position="228"/>
        <end position="372"/>
    </location>
</feature>
<feature type="compositionally biased region" description="Pro residues" evidence="1">
    <location>
        <begin position="41"/>
        <end position="54"/>
    </location>
</feature>
<protein>
    <submittedName>
        <fullName evidence="2">Uncharacterized protein</fullName>
    </submittedName>
</protein>
<sequence length="476" mass="51394">MASPWPYNPYLAHPSIVMARAGAAEPSRDEASSLTASQMLPAPPATAVLPPPLPARDLHSARARITLEKVKLDIEATREALGDVSELAAGVKSLQQEVELLKAERGARDRAAREELLTVTRTAFEEHARQLKADLAPILQDLVDSVRASEARASRSAIDAKSAAARGQADLDRRLEAVRETALRDSLRTTDASATLAVVQQIDEKLQGVAKLLAEQDGRIARLEMERSAKAAVEGEPGYETGPPRERQDLGKEALTAGRSAETEPKPDASRQFPQPHELADGQAGVASSSSPLEPSPPRRRARPQQTMPPRGKNPAAGQRGGPPLASPFRDLVEHVNGHDRMPAAVVPGTPVPTMPASTSKKRKTPMWTEQVTPSRRRLLINGSLELGILKENSRQAAPVGWKAQADVEEKQAQMKRRRTIKQDESLEGFPFQEAQLDGSTDNGTEQDGVRATEVGADVVRDGVQSESESEPDTVE</sequence>
<reference evidence="2 3" key="1">
    <citation type="journal article" date="2018" name="Front. Microbiol.">
        <title>Prospects for Fungal Bioremediation of Acidic Radioactive Waste Sites: Characterization and Genome Sequence of Rhodotorula taiwanensis MD1149.</title>
        <authorList>
            <person name="Tkavc R."/>
            <person name="Matrosova V.Y."/>
            <person name="Grichenko O.E."/>
            <person name="Gostincar C."/>
            <person name="Volpe R.P."/>
            <person name="Klimenkova P."/>
            <person name="Gaidamakova E.K."/>
            <person name="Zhou C.E."/>
            <person name="Stewart B.J."/>
            <person name="Lyman M.G."/>
            <person name="Malfatti S.A."/>
            <person name="Rubinfeld B."/>
            <person name="Courtot M."/>
            <person name="Singh J."/>
            <person name="Dalgard C.L."/>
            <person name="Hamilton T."/>
            <person name="Frey K.G."/>
            <person name="Gunde-Cimerman N."/>
            <person name="Dugan L."/>
            <person name="Daly M.J."/>
        </authorList>
    </citation>
    <scope>NUCLEOTIDE SEQUENCE [LARGE SCALE GENOMIC DNA]</scope>
    <source>
        <strain evidence="2 3">MD1149</strain>
    </source>
</reference>